<name>A0A4C1WN90_EUMVA</name>
<comment type="caution">
    <text evidence="1">The sequence shown here is derived from an EMBL/GenBank/DDBJ whole genome shotgun (WGS) entry which is preliminary data.</text>
</comment>
<gene>
    <name evidence="1" type="ORF">EVAR_45821_1</name>
</gene>
<keyword evidence="2" id="KW-1185">Reference proteome</keyword>
<sequence length="169" mass="19381">MINTEVDRPALKRVPDSSRFVIKQLQLRRCSSRHYLSVIKTNDYGARGSPHILRYVENVVPEIRYGRDELFYVSTCVMRVVGGKAECHPTRSNESSTFLNKVHLNIRTIENDGKRKKQAFRVELKNTVARGGPAGARACDLPPRRHCRKSNLTNCFYMSAERAENYKPV</sequence>
<accession>A0A4C1WN90</accession>
<evidence type="ECO:0000313" key="1">
    <source>
        <dbReference type="EMBL" id="GBP51972.1"/>
    </source>
</evidence>
<evidence type="ECO:0000313" key="2">
    <source>
        <dbReference type="Proteomes" id="UP000299102"/>
    </source>
</evidence>
<dbReference type="AlphaFoldDB" id="A0A4C1WN90"/>
<organism evidence="1 2">
    <name type="scientific">Eumeta variegata</name>
    <name type="common">Bagworm moth</name>
    <name type="synonym">Eumeta japonica</name>
    <dbReference type="NCBI Taxonomy" id="151549"/>
    <lineage>
        <taxon>Eukaryota</taxon>
        <taxon>Metazoa</taxon>
        <taxon>Ecdysozoa</taxon>
        <taxon>Arthropoda</taxon>
        <taxon>Hexapoda</taxon>
        <taxon>Insecta</taxon>
        <taxon>Pterygota</taxon>
        <taxon>Neoptera</taxon>
        <taxon>Endopterygota</taxon>
        <taxon>Lepidoptera</taxon>
        <taxon>Glossata</taxon>
        <taxon>Ditrysia</taxon>
        <taxon>Tineoidea</taxon>
        <taxon>Psychidae</taxon>
        <taxon>Oiketicinae</taxon>
        <taxon>Eumeta</taxon>
    </lineage>
</organism>
<proteinExistence type="predicted"/>
<dbReference type="Proteomes" id="UP000299102">
    <property type="component" value="Unassembled WGS sequence"/>
</dbReference>
<protein>
    <submittedName>
        <fullName evidence="1">Uncharacterized protein</fullName>
    </submittedName>
</protein>
<reference evidence="1 2" key="1">
    <citation type="journal article" date="2019" name="Commun. Biol.">
        <title>The bagworm genome reveals a unique fibroin gene that provides high tensile strength.</title>
        <authorList>
            <person name="Kono N."/>
            <person name="Nakamura H."/>
            <person name="Ohtoshi R."/>
            <person name="Tomita M."/>
            <person name="Numata K."/>
            <person name="Arakawa K."/>
        </authorList>
    </citation>
    <scope>NUCLEOTIDE SEQUENCE [LARGE SCALE GENOMIC DNA]</scope>
</reference>
<dbReference type="EMBL" id="BGZK01000593">
    <property type="protein sequence ID" value="GBP51972.1"/>
    <property type="molecule type" value="Genomic_DNA"/>
</dbReference>